<organism evidence="1 2">
    <name type="scientific">Trifolium medium</name>
    <dbReference type="NCBI Taxonomy" id="97028"/>
    <lineage>
        <taxon>Eukaryota</taxon>
        <taxon>Viridiplantae</taxon>
        <taxon>Streptophyta</taxon>
        <taxon>Embryophyta</taxon>
        <taxon>Tracheophyta</taxon>
        <taxon>Spermatophyta</taxon>
        <taxon>Magnoliopsida</taxon>
        <taxon>eudicotyledons</taxon>
        <taxon>Gunneridae</taxon>
        <taxon>Pentapetalae</taxon>
        <taxon>rosids</taxon>
        <taxon>fabids</taxon>
        <taxon>Fabales</taxon>
        <taxon>Fabaceae</taxon>
        <taxon>Papilionoideae</taxon>
        <taxon>50 kb inversion clade</taxon>
        <taxon>NPAAA clade</taxon>
        <taxon>Hologalegina</taxon>
        <taxon>IRL clade</taxon>
        <taxon>Trifolieae</taxon>
        <taxon>Trifolium</taxon>
    </lineage>
</organism>
<accession>A0A392TTN3</accession>
<name>A0A392TTN3_9FABA</name>
<feature type="non-terminal residue" evidence="1">
    <location>
        <position position="63"/>
    </location>
</feature>
<proteinExistence type="predicted"/>
<dbReference type="EMBL" id="LXQA010658363">
    <property type="protein sequence ID" value="MCI64543.1"/>
    <property type="molecule type" value="Genomic_DNA"/>
</dbReference>
<reference evidence="1 2" key="1">
    <citation type="journal article" date="2018" name="Front. Plant Sci.">
        <title>Red Clover (Trifolium pratense) and Zigzag Clover (T. medium) - A Picture of Genomic Similarities and Differences.</title>
        <authorList>
            <person name="Dluhosova J."/>
            <person name="Istvanek J."/>
            <person name="Nedelnik J."/>
            <person name="Repkova J."/>
        </authorList>
    </citation>
    <scope>NUCLEOTIDE SEQUENCE [LARGE SCALE GENOMIC DNA]</scope>
    <source>
        <strain evidence="2">cv. 10/8</strain>
        <tissue evidence="1">Leaf</tissue>
    </source>
</reference>
<keyword evidence="2" id="KW-1185">Reference proteome</keyword>
<protein>
    <submittedName>
        <fullName evidence="1">Uncharacterized protein</fullName>
    </submittedName>
</protein>
<sequence>MTRVLLTLSRSLIQPKAQAQPTDVICGMSSAFPANRLVILPAFAVRNSAITANNAATLLPSAP</sequence>
<evidence type="ECO:0000313" key="1">
    <source>
        <dbReference type="EMBL" id="MCI64543.1"/>
    </source>
</evidence>
<dbReference type="AlphaFoldDB" id="A0A392TTN3"/>
<comment type="caution">
    <text evidence="1">The sequence shown here is derived from an EMBL/GenBank/DDBJ whole genome shotgun (WGS) entry which is preliminary data.</text>
</comment>
<dbReference type="Proteomes" id="UP000265520">
    <property type="component" value="Unassembled WGS sequence"/>
</dbReference>
<evidence type="ECO:0000313" key="2">
    <source>
        <dbReference type="Proteomes" id="UP000265520"/>
    </source>
</evidence>